<gene>
    <name evidence="1" type="ORF">P167DRAFT_542873</name>
</gene>
<evidence type="ECO:0000313" key="1">
    <source>
        <dbReference type="EMBL" id="RPB15725.1"/>
    </source>
</evidence>
<organism evidence="1 2">
    <name type="scientific">Morchella conica CCBAS932</name>
    <dbReference type="NCBI Taxonomy" id="1392247"/>
    <lineage>
        <taxon>Eukaryota</taxon>
        <taxon>Fungi</taxon>
        <taxon>Dikarya</taxon>
        <taxon>Ascomycota</taxon>
        <taxon>Pezizomycotina</taxon>
        <taxon>Pezizomycetes</taxon>
        <taxon>Pezizales</taxon>
        <taxon>Morchellaceae</taxon>
        <taxon>Morchella</taxon>
    </lineage>
</organism>
<keyword evidence="2" id="KW-1185">Reference proteome</keyword>
<evidence type="ECO:0000313" key="2">
    <source>
        <dbReference type="Proteomes" id="UP000277580"/>
    </source>
</evidence>
<dbReference type="EMBL" id="ML119112">
    <property type="protein sequence ID" value="RPB15725.1"/>
    <property type="molecule type" value="Genomic_DNA"/>
</dbReference>
<name>A0A3N4LCK1_9PEZI</name>
<reference evidence="1 2" key="1">
    <citation type="journal article" date="2018" name="Nat. Ecol. Evol.">
        <title>Pezizomycetes genomes reveal the molecular basis of ectomycorrhizal truffle lifestyle.</title>
        <authorList>
            <person name="Murat C."/>
            <person name="Payen T."/>
            <person name="Noel B."/>
            <person name="Kuo A."/>
            <person name="Morin E."/>
            <person name="Chen J."/>
            <person name="Kohler A."/>
            <person name="Krizsan K."/>
            <person name="Balestrini R."/>
            <person name="Da Silva C."/>
            <person name="Montanini B."/>
            <person name="Hainaut M."/>
            <person name="Levati E."/>
            <person name="Barry K.W."/>
            <person name="Belfiori B."/>
            <person name="Cichocki N."/>
            <person name="Clum A."/>
            <person name="Dockter R.B."/>
            <person name="Fauchery L."/>
            <person name="Guy J."/>
            <person name="Iotti M."/>
            <person name="Le Tacon F."/>
            <person name="Lindquist E.A."/>
            <person name="Lipzen A."/>
            <person name="Malagnac F."/>
            <person name="Mello A."/>
            <person name="Molinier V."/>
            <person name="Miyauchi S."/>
            <person name="Poulain J."/>
            <person name="Riccioni C."/>
            <person name="Rubini A."/>
            <person name="Sitrit Y."/>
            <person name="Splivallo R."/>
            <person name="Traeger S."/>
            <person name="Wang M."/>
            <person name="Zifcakova L."/>
            <person name="Wipf D."/>
            <person name="Zambonelli A."/>
            <person name="Paolocci F."/>
            <person name="Nowrousian M."/>
            <person name="Ottonello S."/>
            <person name="Baldrian P."/>
            <person name="Spatafora J.W."/>
            <person name="Henrissat B."/>
            <person name="Nagy L.G."/>
            <person name="Aury J.M."/>
            <person name="Wincker P."/>
            <person name="Grigoriev I.V."/>
            <person name="Bonfante P."/>
            <person name="Martin F.M."/>
        </authorList>
    </citation>
    <scope>NUCLEOTIDE SEQUENCE [LARGE SCALE GENOMIC DNA]</scope>
    <source>
        <strain evidence="1 2">CCBAS932</strain>
    </source>
</reference>
<accession>A0A3N4LCK1</accession>
<dbReference type="OrthoDB" id="10253919at2759"/>
<dbReference type="InParanoid" id="A0A3N4LCK1"/>
<protein>
    <submittedName>
        <fullName evidence="1">Uncharacterized protein</fullName>
    </submittedName>
</protein>
<dbReference type="AlphaFoldDB" id="A0A3N4LCK1"/>
<sequence length="224" mass="24258">MSSTSGTIAHLVQSNNTLSAEIDIAAQSTVMRIKEDGTLIVDPLELINCSQYGNAARNSDPMIGARINKLARKGNSVSIKDPVAIYMQKFDTSTLVLVKSEENQVPLPDGVITWVRGAPPMGLRLHIQIPTGMLNDAGDQLTVSDIFDTQTQNFINHGAQFADYITMGVSGVVVGNAAVADSITCPCAKNNGDIMPEKGTFDGIIRDPRGVEQHRLPMYKFRVR</sequence>
<dbReference type="Proteomes" id="UP000277580">
    <property type="component" value="Unassembled WGS sequence"/>
</dbReference>
<proteinExistence type="predicted"/>